<evidence type="ECO:0000256" key="2">
    <source>
        <dbReference type="SAM" id="SignalP"/>
    </source>
</evidence>
<proteinExistence type="predicted"/>
<keyword evidence="2" id="KW-0732">Signal</keyword>
<evidence type="ECO:0000259" key="3">
    <source>
        <dbReference type="Pfam" id="PF09825"/>
    </source>
</evidence>
<organism evidence="4 5">
    <name type="scientific">Claviceps arundinis</name>
    <dbReference type="NCBI Taxonomy" id="1623583"/>
    <lineage>
        <taxon>Eukaryota</taxon>
        <taxon>Fungi</taxon>
        <taxon>Dikarya</taxon>
        <taxon>Ascomycota</taxon>
        <taxon>Pezizomycotina</taxon>
        <taxon>Sordariomycetes</taxon>
        <taxon>Hypocreomycetidae</taxon>
        <taxon>Hypocreales</taxon>
        <taxon>Clavicipitaceae</taxon>
        <taxon>Claviceps</taxon>
    </lineage>
</organism>
<feature type="region of interest" description="Disordered" evidence="1">
    <location>
        <begin position="276"/>
        <end position="314"/>
    </location>
</feature>
<feature type="domain" description="Biotin-protein ligase N-terminal" evidence="3">
    <location>
        <begin position="31"/>
        <end position="246"/>
    </location>
</feature>
<reference evidence="4" key="1">
    <citation type="journal article" date="2020" name="bioRxiv">
        <title>Whole genome comparisons of ergot fungi reveals the divergence and evolution of species within the genus Claviceps are the result of varying mechanisms driving genome evolution and host range expansion.</title>
        <authorList>
            <person name="Wyka S.A."/>
            <person name="Mondo S.J."/>
            <person name="Liu M."/>
            <person name="Dettman J."/>
            <person name="Nalam V."/>
            <person name="Broders K.D."/>
        </authorList>
    </citation>
    <scope>NUCLEOTIDE SEQUENCE</scope>
    <source>
        <strain evidence="4">CCC 1102</strain>
    </source>
</reference>
<accession>A0A9P7MV93</accession>
<dbReference type="Proteomes" id="UP000784919">
    <property type="component" value="Unassembled WGS sequence"/>
</dbReference>
<evidence type="ECO:0000313" key="4">
    <source>
        <dbReference type="EMBL" id="KAG5970068.1"/>
    </source>
</evidence>
<feature type="signal peptide" evidence="2">
    <location>
        <begin position="1"/>
        <end position="23"/>
    </location>
</feature>
<dbReference type="EMBL" id="SRPS01000085">
    <property type="protein sequence ID" value="KAG5970068.1"/>
    <property type="molecule type" value="Genomic_DNA"/>
</dbReference>
<dbReference type="AlphaFoldDB" id="A0A9P7MV93"/>
<feature type="compositionally biased region" description="Low complexity" evidence="1">
    <location>
        <begin position="276"/>
        <end position="301"/>
    </location>
</feature>
<dbReference type="InterPro" id="IPR019197">
    <property type="entry name" value="Biotin-prot_ligase_N"/>
</dbReference>
<comment type="caution">
    <text evidence="4">The sequence shown here is derived from an EMBL/GenBank/DDBJ whole genome shotgun (WGS) entry which is preliminary data.</text>
</comment>
<feature type="chain" id="PRO_5040383225" description="Biotin-protein ligase N-terminal domain-containing protein" evidence="2">
    <location>
        <begin position="24"/>
        <end position="337"/>
    </location>
</feature>
<dbReference type="InterPro" id="IPR029062">
    <property type="entry name" value="Class_I_gatase-like"/>
</dbReference>
<evidence type="ECO:0000313" key="5">
    <source>
        <dbReference type="Proteomes" id="UP000784919"/>
    </source>
</evidence>
<name>A0A9P7MV93_9HYPO</name>
<dbReference type="SUPFAM" id="SSF52317">
    <property type="entry name" value="Class I glutamine amidotransferase-like"/>
    <property type="match status" value="1"/>
</dbReference>
<protein>
    <recommendedName>
        <fullName evidence="3">Biotin-protein ligase N-terminal domain-containing protein</fullName>
    </recommendedName>
</protein>
<dbReference type="Pfam" id="PF09825">
    <property type="entry name" value="BPL_N"/>
    <property type="match status" value="1"/>
</dbReference>
<sequence>MYLSRILPALALAMCAAASPAKSSTSQPRALVYRGQSACKGCSEAVARLLEKSPQKFAVTYVGRDEDDQITAELLSQAAVYAQPGGPDLDQAYKELQPHQAQLRTFVENGGRYLGFCLGAFLAGSTPGFRLLPPGANATPERKARDAQVTGQEDTMIQVDWTFRSSTSRGTSNSQNGGAGAGETAARRWLYFQDGAVITGLPRDDGNTTVLGRYSSNGNVAASLTPLGRGVVALVGPHPEATPDWYRAYRLENPDGIHYDIGFDFINAAMDAAPLPTSTGGASTSTSTSTSTPGAADPTSSAESGWHASDRGRGRMTLQNPIGLIIQTLRSLWGDIF</sequence>
<evidence type="ECO:0000256" key="1">
    <source>
        <dbReference type="SAM" id="MobiDB-lite"/>
    </source>
</evidence>
<dbReference type="OrthoDB" id="10250105at2759"/>
<gene>
    <name evidence="4" type="ORF">E4U56_008003</name>
</gene>